<dbReference type="Gene3D" id="3.40.640.10">
    <property type="entry name" value="Type I PLP-dependent aspartate aminotransferase-like (Major domain)"/>
    <property type="match status" value="1"/>
</dbReference>
<dbReference type="GO" id="GO:0030170">
    <property type="term" value="F:pyridoxal phosphate binding"/>
    <property type="evidence" value="ECO:0007669"/>
    <property type="project" value="TreeGrafter"/>
</dbReference>
<dbReference type="PANTHER" id="PTHR30244:SF34">
    <property type="entry name" value="DTDP-4-AMINO-4,6-DIDEOXYGALACTOSE TRANSAMINASE"/>
    <property type="match status" value="1"/>
</dbReference>
<evidence type="ECO:0000256" key="2">
    <source>
        <dbReference type="PIRSR" id="PIRSR000390-2"/>
    </source>
</evidence>
<dbReference type="InterPro" id="IPR015421">
    <property type="entry name" value="PyrdxlP-dep_Trfase_major"/>
</dbReference>
<name>A0A2H0TXU5_9BACT</name>
<protein>
    <recommendedName>
        <fullName evidence="6">Aminotransferase</fullName>
    </recommendedName>
</protein>
<evidence type="ECO:0000313" key="4">
    <source>
        <dbReference type="EMBL" id="PIR78056.1"/>
    </source>
</evidence>
<comment type="similarity">
    <text evidence="3">Belongs to the DegT/DnrJ/EryC1 family.</text>
</comment>
<dbReference type="InterPro" id="IPR000653">
    <property type="entry name" value="DegT/StrS_aminotransferase"/>
</dbReference>
<reference evidence="5" key="1">
    <citation type="submission" date="2017-09" db="EMBL/GenBank/DDBJ databases">
        <title>Depth-based differentiation of microbial function through sediment-hosted aquifers and enrichment of novel symbionts in the deep terrestrial subsurface.</title>
        <authorList>
            <person name="Probst A.J."/>
            <person name="Ladd B."/>
            <person name="Jarett J.K."/>
            <person name="Geller-Mcgrath D.E."/>
            <person name="Sieber C.M.K."/>
            <person name="Emerson J.B."/>
            <person name="Anantharaman K."/>
            <person name="Thomas B.C."/>
            <person name="Malmstrom R."/>
            <person name="Stieglmeier M."/>
            <person name="Klingl A."/>
            <person name="Woyke T."/>
            <person name="Ryan C.M."/>
            <person name="Banfield J.F."/>
        </authorList>
    </citation>
    <scope>NUCLEOTIDE SEQUENCE [LARGE SCALE GENOMIC DNA]</scope>
</reference>
<comment type="caution">
    <text evidence="4">The sequence shown here is derived from an EMBL/GenBank/DDBJ whole genome shotgun (WGS) entry which is preliminary data.</text>
</comment>
<dbReference type="InterPro" id="IPR015424">
    <property type="entry name" value="PyrdxlP-dep_Trfase"/>
</dbReference>
<feature type="active site" description="Proton acceptor" evidence="1">
    <location>
        <position position="184"/>
    </location>
</feature>
<dbReference type="Gene3D" id="3.90.1150.10">
    <property type="entry name" value="Aspartate Aminotransferase, domain 1"/>
    <property type="match status" value="1"/>
</dbReference>
<evidence type="ECO:0000256" key="3">
    <source>
        <dbReference type="RuleBase" id="RU004508"/>
    </source>
</evidence>
<dbReference type="AlphaFoldDB" id="A0A2H0TXU5"/>
<dbReference type="PIRSF" id="PIRSF000390">
    <property type="entry name" value="PLP_StrS"/>
    <property type="match status" value="1"/>
</dbReference>
<evidence type="ECO:0008006" key="6">
    <source>
        <dbReference type="Google" id="ProtNLM"/>
    </source>
</evidence>
<dbReference type="Pfam" id="PF01041">
    <property type="entry name" value="DegT_DnrJ_EryC1"/>
    <property type="match status" value="2"/>
</dbReference>
<feature type="modified residue" description="N6-(pyridoxal phosphate)lysine" evidence="2">
    <location>
        <position position="184"/>
    </location>
</feature>
<dbReference type="SUPFAM" id="SSF53383">
    <property type="entry name" value="PLP-dependent transferases"/>
    <property type="match status" value="1"/>
</dbReference>
<evidence type="ECO:0000313" key="5">
    <source>
        <dbReference type="Proteomes" id="UP000230852"/>
    </source>
</evidence>
<evidence type="ECO:0000256" key="1">
    <source>
        <dbReference type="PIRSR" id="PIRSR000390-1"/>
    </source>
</evidence>
<dbReference type="Proteomes" id="UP000230852">
    <property type="component" value="Unassembled WGS sequence"/>
</dbReference>
<gene>
    <name evidence="4" type="ORF">COU28_03705</name>
</gene>
<dbReference type="EMBL" id="PFBU01000069">
    <property type="protein sequence ID" value="PIR78056.1"/>
    <property type="molecule type" value="Genomic_DNA"/>
</dbReference>
<sequence length="412" mass="46945">MIFTGFHPNIYKKDVHTALSFLFLPWNWFKLKKGNNTFKVENWLQNYFTVKYAITFDSGRTALQKAIEATNIRYGDEVLVQAYTCLVVSNAINWAGGKPIYVDINENFNMNVEDLKNKITEKSKIIIIQHTFGKLADLEKIIQVAKEHNLIVIEDCAHTIGTKYKGKLAGTWGDIGMFSFGTDKVISSSRGGALITNHEKLAEKIMELNKKLPESTTKTILQNLCNFPIFYIGKALYDFLYLGKIALAVAQKIGLTGKIIYKKEKACHKLNFYPAKYPNALAKILLNQFTKLAEMNNHRQEISAIYDKILQADKIKKPQLLQNEILLRYTILIDNPQKFIQIAKKKRIILGNWYDSVIAPADKYLNMPGTGYQEGNCPKAEYLAKKSLNLPINKDITYTQAKMIAELINNNL</sequence>
<dbReference type="InterPro" id="IPR015422">
    <property type="entry name" value="PyrdxlP-dep_Trfase_small"/>
</dbReference>
<proteinExistence type="inferred from homology"/>
<dbReference type="PANTHER" id="PTHR30244">
    <property type="entry name" value="TRANSAMINASE"/>
    <property type="match status" value="1"/>
</dbReference>
<dbReference type="GO" id="GO:0000271">
    <property type="term" value="P:polysaccharide biosynthetic process"/>
    <property type="evidence" value="ECO:0007669"/>
    <property type="project" value="TreeGrafter"/>
</dbReference>
<organism evidence="4 5">
    <name type="scientific">Candidatus Magasanikbacteria bacterium CG10_big_fil_rev_8_21_14_0_10_36_16</name>
    <dbReference type="NCBI Taxonomy" id="1974645"/>
    <lineage>
        <taxon>Bacteria</taxon>
        <taxon>Candidatus Magasanikiibacteriota</taxon>
    </lineage>
</organism>
<accession>A0A2H0TXU5</accession>
<dbReference type="GO" id="GO:0008483">
    <property type="term" value="F:transaminase activity"/>
    <property type="evidence" value="ECO:0007669"/>
    <property type="project" value="TreeGrafter"/>
</dbReference>
<keyword evidence="2 3" id="KW-0663">Pyridoxal phosphate</keyword>